<evidence type="ECO:0000313" key="2">
    <source>
        <dbReference type="EMBL" id="MDH6284099.1"/>
    </source>
</evidence>
<dbReference type="PROSITE" id="PS51257">
    <property type="entry name" value="PROKAR_LIPOPROTEIN"/>
    <property type="match status" value="1"/>
</dbReference>
<evidence type="ECO:0008006" key="4">
    <source>
        <dbReference type="Google" id="ProtNLM"/>
    </source>
</evidence>
<organism evidence="2 3">
    <name type="scientific">Prescottella agglutinans</name>
    <dbReference type="NCBI Taxonomy" id="1644129"/>
    <lineage>
        <taxon>Bacteria</taxon>
        <taxon>Bacillati</taxon>
        <taxon>Actinomycetota</taxon>
        <taxon>Actinomycetes</taxon>
        <taxon>Mycobacteriales</taxon>
        <taxon>Nocardiaceae</taxon>
        <taxon>Prescottella</taxon>
    </lineage>
</organism>
<dbReference type="Gene3D" id="3.40.710.10">
    <property type="entry name" value="DD-peptidase/beta-lactamase superfamily"/>
    <property type="match status" value="1"/>
</dbReference>
<dbReference type="EMBL" id="JARXVC010000018">
    <property type="protein sequence ID" value="MDH6284099.1"/>
    <property type="molecule type" value="Genomic_DNA"/>
</dbReference>
<keyword evidence="1" id="KW-0732">Signal</keyword>
<proteinExistence type="predicted"/>
<dbReference type="RefSeq" id="WP_280763344.1">
    <property type="nucleotide sequence ID" value="NZ_JARXVC010000018.1"/>
</dbReference>
<gene>
    <name evidence="2" type="ORF">M2280_005351</name>
</gene>
<name>A0ABT6MJM7_9NOCA</name>
<reference evidence="2 3" key="1">
    <citation type="submission" date="2023-04" db="EMBL/GenBank/DDBJ databases">
        <title>Forest soil microbial communities from Buena Vista Peninsula, Colon Province, Panama.</title>
        <authorList>
            <person name="Bouskill N."/>
        </authorList>
    </citation>
    <scope>NUCLEOTIDE SEQUENCE [LARGE SCALE GENOMIC DNA]</scope>
    <source>
        <strain evidence="2 3">CFH S0262</strain>
    </source>
</reference>
<accession>A0ABT6MJM7</accession>
<dbReference type="SUPFAM" id="SSF56601">
    <property type="entry name" value="beta-lactamase/transpeptidase-like"/>
    <property type="match status" value="1"/>
</dbReference>
<feature type="signal peptide" evidence="1">
    <location>
        <begin position="1"/>
        <end position="24"/>
    </location>
</feature>
<dbReference type="Proteomes" id="UP001160334">
    <property type="component" value="Unassembled WGS sequence"/>
</dbReference>
<comment type="caution">
    <text evidence="2">The sequence shown here is derived from an EMBL/GenBank/DDBJ whole genome shotgun (WGS) entry which is preliminary data.</text>
</comment>
<dbReference type="InterPro" id="IPR012338">
    <property type="entry name" value="Beta-lactam/transpept-like"/>
</dbReference>
<protein>
    <recommendedName>
        <fullName evidence="4">Serine hydrolase</fullName>
    </recommendedName>
</protein>
<evidence type="ECO:0000313" key="3">
    <source>
        <dbReference type="Proteomes" id="UP001160334"/>
    </source>
</evidence>
<keyword evidence="3" id="KW-1185">Reference proteome</keyword>
<feature type="chain" id="PRO_5045761478" description="Serine hydrolase" evidence="1">
    <location>
        <begin position="25"/>
        <end position="294"/>
    </location>
</feature>
<evidence type="ECO:0000256" key="1">
    <source>
        <dbReference type="SAM" id="SignalP"/>
    </source>
</evidence>
<sequence>MFTDRGALALVGAAIVAVAVTGCASPAGEKTVVVVETITEVVDAPAPRPQPVAGGIASRAGGLEGFNEFAQRLPAQVGIAVVPVGGGQALTGGTLSTDVAWSTIKVPLAIAALAADPSQIGNATAAITTSDNQAAQAMWDSLGGGTSAAAQVRQVLTRFGDPATVVQSQVTRPGYSAFGQTEWPLISQAQFAAMLPCSDDAETVLSLMNRIASDQDWGLGALSGAQFKGGWGPGPSGQYLVRQVGIVESASGRVAVALAAAPTSGTFIDGIAALDQVTRWLGDRLSTLSAGAGC</sequence>